<dbReference type="HOGENOM" id="CLU_2435854_0_0_6"/>
<sequence>MIFLNTEITLHHFDKYQHYIGVGLLIFGGIQIIKSSTRSLFIPLIATIAGAVISHTLPNGQMLFTYNATFYQSLMVTGIIGLGISVLNID</sequence>
<reference evidence="2 3" key="1">
    <citation type="journal article" date="2009" name="Infect. Immun.">
        <title>Comparative genomics reveal extensive transposon-mediated genomic plasticity and diversity among potential effector proteins within the genus Coxiella.</title>
        <authorList>
            <person name="Beare P.A."/>
            <person name="Unsworth N."/>
            <person name="Andoh M."/>
            <person name="Voth D.E."/>
            <person name="Omsland A."/>
            <person name="Gilk S.D."/>
            <person name="Williams K.P."/>
            <person name="Sobral B.W."/>
            <person name="Kupko J.J.III."/>
            <person name="Porcella S.F."/>
            <person name="Samuel J.E."/>
            <person name="Heinzen R.A."/>
        </authorList>
    </citation>
    <scope>NUCLEOTIDE SEQUENCE [LARGE SCALE GENOMIC DNA]</scope>
    <source>
        <strain evidence="2 3">Dugway 5J108-111</strain>
        <plasmid evidence="3">pQpDG</plasmid>
    </source>
</reference>
<organism evidence="2 3">
    <name type="scientific">Coxiella burnetii (strain Dugway 5J108-111)</name>
    <dbReference type="NCBI Taxonomy" id="434922"/>
    <lineage>
        <taxon>Bacteria</taxon>
        <taxon>Pseudomonadati</taxon>
        <taxon>Pseudomonadota</taxon>
        <taxon>Gammaproteobacteria</taxon>
        <taxon>Legionellales</taxon>
        <taxon>Coxiellaceae</taxon>
        <taxon>Coxiella</taxon>
    </lineage>
</organism>
<dbReference type="Proteomes" id="UP000008555">
    <property type="component" value="Plasmid pQpDG"/>
</dbReference>
<geneLocation type="plasmid" evidence="2 3">
    <name>pQpDG</name>
</geneLocation>
<feature type="transmembrane region" description="Helical" evidence="1">
    <location>
        <begin position="40"/>
        <end position="58"/>
    </location>
</feature>
<feature type="transmembrane region" description="Helical" evidence="1">
    <location>
        <begin position="16"/>
        <end position="33"/>
    </location>
</feature>
<feature type="transmembrane region" description="Helical" evidence="1">
    <location>
        <begin position="70"/>
        <end position="89"/>
    </location>
</feature>
<keyword evidence="1" id="KW-1133">Transmembrane helix</keyword>
<name>A9KH52_COXBN</name>
<dbReference type="EMBL" id="CP000735">
    <property type="protein sequence ID" value="ABS78554.1"/>
    <property type="molecule type" value="Genomic_DNA"/>
</dbReference>
<evidence type="ECO:0000313" key="2">
    <source>
        <dbReference type="EMBL" id="ABS78554.1"/>
    </source>
</evidence>
<keyword evidence="1" id="KW-0812">Transmembrane</keyword>
<evidence type="ECO:0000256" key="1">
    <source>
        <dbReference type="SAM" id="Phobius"/>
    </source>
</evidence>
<protein>
    <submittedName>
        <fullName evidence="2">Uncharacterized protein</fullName>
    </submittedName>
</protein>
<gene>
    <name evidence="2" type="ordered locus">CBUD_A0022</name>
</gene>
<accession>A9KH52</accession>
<dbReference type="AlphaFoldDB" id="A9KH52"/>
<dbReference type="KEGG" id="cbd:CBUD_A0022"/>
<evidence type="ECO:0000313" key="3">
    <source>
        <dbReference type="Proteomes" id="UP000008555"/>
    </source>
</evidence>
<proteinExistence type="predicted"/>
<keyword evidence="2" id="KW-0614">Plasmid</keyword>
<keyword evidence="1" id="KW-0472">Membrane</keyword>